<sequence length="106" mass="12044">MLMKHAYVVFWTFFLFVSLRDSVGIAAQIFSKDPFEDECDKPPYKVTTCAENSNKEVWYYNKSAGGCILFNGGGCDRNVNNFPDKVTCEQACDPPFYTLEQAEENS</sequence>
<proteinExistence type="evidence at transcript level"/>
<dbReference type="SUPFAM" id="SSF57362">
    <property type="entry name" value="BPTI-like"/>
    <property type="match status" value="1"/>
</dbReference>
<evidence type="ECO:0000313" key="3">
    <source>
        <dbReference type="EMBL" id="JAG91742.1"/>
    </source>
</evidence>
<dbReference type="CDD" id="cd00109">
    <property type="entry name" value="Kunitz-type"/>
    <property type="match status" value="1"/>
</dbReference>
<dbReference type="InterPro" id="IPR036880">
    <property type="entry name" value="Kunitz_BPTI_sf"/>
</dbReference>
<dbReference type="SMART" id="SM00131">
    <property type="entry name" value="KU"/>
    <property type="match status" value="1"/>
</dbReference>
<accession>A0A0C9SCZ8</accession>
<dbReference type="Pfam" id="PF00014">
    <property type="entry name" value="Kunitz_BPTI"/>
    <property type="match status" value="1"/>
</dbReference>
<dbReference type="Gene3D" id="4.10.410.10">
    <property type="entry name" value="Pancreatic trypsin inhibitor Kunitz domain"/>
    <property type="match status" value="1"/>
</dbReference>
<evidence type="ECO:0000259" key="2">
    <source>
        <dbReference type="PROSITE" id="PS50279"/>
    </source>
</evidence>
<dbReference type="AlphaFoldDB" id="A0A0C9SCZ8"/>
<feature type="chain" id="PRO_5002219784" evidence="1">
    <location>
        <begin position="27"/>
        <end position="106"/>
    </location>
</feature>
<reference evidence="3" key="1">
    <citation type="journal article" date="2015" name="PLoS ONE">
        <title>An Insight into the Sialome of the Lone Star Tick, Amblyomma americanum, with a Glimpse on Its Time Dependent Gene Expression.</title>
        <authorList>
            <person name="Karim S."/>
            <person name="Ribeiro J.M."/>
        </authorList>
    </citation>
    <scope>NUCLEOTIDE SEQUENCE</scope>
    <source>
        <tissue evidence="3">Salivary gland</tissue>
    </source>
</reference>
<evidence type="ECO:0000256" key="1">
    <source>
        <dbReference type="SAM" id="SignalP"/>
    </source>
</evidence>
<dbReference type="InterPro" id="IPR002223">
    <property type="entry name" value="Kunitz_BPTI"/>
</dbReference>
<feature type="signal peptide" evidence="1">
    <location>
        <begin position="1"/>
        <end position="26"/>
    </location>
</feature>
<organism evidence="3">
    <name type="scientific">Amblyomma americanum</name>
    <name type="common">Lone star tick</name>
    <dbReference type="NCBI Taxonomy" id="6943"/>
    <lineage>
        <taxon>Eukaryota</taxon>
        <taxon>Metazoa</taxon>
        <taxon>Ecdysozoa</taxon>
        <taxon>Arthropoda</taxon>
        <taxon>Chelicerata</taxon>
        <taxon>Arachnida</taxon>
        <taxon>Acari</taxon>
        <taxon>Parasitiformes</taxon>
        <taxon>Ixodida</taxon>
        <taxon>Ixodoidea</taxon>
        <taxon>Ixodidae</taxon>
        <taxon>Amblyomminae</taxon>
        <taxon>Amblyomma</taxon>
    </lineage>
</organism>
<dbReference type="PROSITE" id="PS00280">
    <property type="entry name" value="BPTI_KUNITZ_1"/>
    <property type="match status" value="1"/>
</dbReference>
<feature type="domain" description="BPTI/Kunitz inhibitor" evidence="2">
    <location>
        <begin position="39"/>
        <end position="92"/>
    </location>
</feature>
<keyword evidence="1" id="KW-0732">Signal</keyword>
<name>A0A0C9SCZ8_AMBAM</name>
<dbReference type="PROSITE" id="PS50279">
    <property type="entry name" value="BPTI_KUNITZ_2"/>
    <property type="match status" value="1"/>
</dbReference>
<dbReference type="EMBL" id="GBZX01000998">
    <property type="protein sequence ID" value="JAG91742.1"/>
    <property type="molecule type" value="mRNA"/>
</dbReference>
<dbReference type="GO" id="GO:0004867">
    <property type="term" value="F:serine-type endopeptidase inhibitor activity"/>
    <property type="evidence" value="ECO:0007669"/>
    <property type="project" value="InterPro"/>
</dbReference>
<dbReference type="InterPro" id="IPR020901">
    <property type="entry name" value="Prtase_inh_Kunz-CS"/>
</dbReference>
<protein>
    <submittedName>
        <fullName evidence="3">Putative kunitz/bovine pancreatic trypsin inhibitor domain protein</fullName>
    </submittedName>
</protein>